<reference evidence="4" key="1">
    <citation type="submission" date="2017-09" db="EMBL/GenBank/DDBJ databases">
        <title>Complete Genome Sequence of ansamitocin-producing Bacterium Actinosynnema pretiosum X47.</title>
        <authorList>
            <person name="Cao G."/>
            <person name="Zong G."/>
            <person name="Zhong C."/>
            <person name="Fu J."/>
        </authorList>
    </citation>
    <scope>NUCLEOTIDE SEQUENCE [LARGE SCALE GENOMIC DNA]</scope>
    <source>
        <strain evidence="4">X47</strain>
    </source>
</reference>
<sequence>MGVYRSKRTRRRLVLLSALPLAFGLLGLIQPWHDGWFASESVSYQGGILFAVGVALLMSGLLNRVRLTEAGFALHNGNGHKHVLRREHVAEIWHVDRKPSLVYVRDHWGRVFTVRTAAYDVEYARYLVQVMRDHWRANLPEMPPARPATHPGSAPSMRPVPHPGSVPSMRPVGNPASVPSMRPVSHPASVPSMRPVSHPASVPSMRPVSHPASVPSMRPVTHPASAPSMRPVTHPGSHPAMRPAGQAPAPQGRAAGSAAPPAQPTT</sequence>
<dbReference type="RefSeq" id="WP_096497421.1">
    <property type="nucleotide sequence ID" value="NZ_CP023445.1"/>
</dbReference>
<keyword evidence="1" id="KW-0677">Repeat</keyword>
<feature type="transmembrane region" description="Helical" evidence="3">
    <location>
        <begin position="43"/>
        <end position="62"/>
    </location>
</feature>
<organism evidence="4 5">
    <name type="scientific">Actinosynnema pretiosum</name>
    <dbReference type="NCBI Taxonomy" id="42197"/>
    <lineage>
        <taxon>Bacteria</taxon>
        <taxon>Bacillati</taxon>
        <taxon>Actinomycetota</taxon>
        <taxon>Actinomycetes</taxon>
        <taxon>Pseudonocardiales</taxon>
        <taxon>Pseudonocardiaceae</taxon>
        <taxon>Actinosynnema</taxon>
    </lineage>
</organism>
<dbReference type="PANTHER" id="PTHR44826:SF3">
    <property type="entry name" value="SPORE COAT PROTEIN SP85"/>
    <property type="match status" value="1"/>
</dbReference>
<dbReference type="Proteomes" id="UP000218505">
    <property type="component" value="Chromosome"/>
</dbReference>
<feature type="region of interest" description="Disordered" evidence="2">
    <location>
        <begin position="141"/>
        <end position="266"/>
    </location>
</feature>
<evidence type="ECO:0000313" key="5">
    <source>
        <dbReference type="Proteomes" id="UP000218505"/>
    </source>
</evidence>
<name>A0A290ZFL4_9PSEU</name>
<gene>
    <name evidence="4" type="ORF">CNX65_34400</name>
</gene>
<protein>
    <submittedName>
        <fullName evidence="4">Uncharacterized protein</fullName>
    </submittedName>
</protein>
<evidence type="ECO:0000256" key="1">
    <source>
        <dbReference type="ARBA" id="ARBA00022737"/>
    </source>
</evidence>
<evidence type="ECO:0000313" key="4">
    <source>
        <dbReference type="EMBL" id="ATE57774.1"/>
    </source>
</evidence>
<evidence type="ECO:0000256" key="2">
    <source>
        <dbReference type="SAM" id="MobiDB-lite"/>
    </source>
</evidence>
<accession>A0A290ZFL4</accession>
<proteinExistence type="predicted"/>
<dbReference type="PANTHER" id="PTHR44826">
    <property type="entry name" value="SPORE COAT PROTEIN SP85"/>
    <property type="match status" value="1"/>
</dbReference>
<keyword evidence="3" id="KW-0812">Transmembrane</keyword>
<feature type="compositionally biased region" description="Low complexity" evidence="2">
    <location>
        <begin position="239"/>
        <end position="260"/>
    </location>
</feature>
<dbReference type="KEGG" id="apre:CNX65_34400"/>
<dbReference type="AlphaFoldDB" id="A0A290ZFL4"/>
<evidence type="ECO:0000256" key="3">
    <source>
        <dbReference type="SAM" id="Phobius"/>
    </source>
</evidence>
<dbReference type="InterPro" id="IPR051860">
    <property type="entry name" value="Plasmodium_CSP_Invasion"/>
</dbReference>
<dbReference type="EMBL" id="CP023445">
    <property type="protein sequence ID" value="ATE57774.1"/>
    <property type="molecule type" value="Genomic_DNA"/>
</dbReference>
<keyword evidence="3" id="KW-0472">Membrane</keyword>
<keyword evidence="5" id="KW-1185">Reference proteome</keyword>
<keyword evidence="3" id="KW-1133">Transmembrane helix</keyword>